<gene>
    <name evidence="2" type="ORF">BP5553_01763</name>
</gene>
<evidence type="ECO:0000313" key="2">
    <source>
        <dbReference type="EMBL" id="RDL41784.1"/>
    </source>
</evidence>
<keyword evidence="1" id="KW-0732">Signal</keyword>
<name>A0A370U1Y1_9HELO</name>
<dbReference type="RefSeq" id="XP_031874440.1">
    <property type="nucleotide sequence ID" value="XM_032010386.1"/>
</dbReference>
<proteinExistence type="predicted"/>
<evidence type="ECO:0000313" key="3">
    <source>
        <dbReference type="Proteomes" id="UP000254866"/>
    </source>
</evidence>
<keyword evidence="3" id="KW-1185">Reference proteome</keyword>
<dbReference type="AlphaFoldDB" id="A0A370U1Y1"/>
<protein>
    <submittedName>
        <fullName evidence="2">Uncharacterized protein</fullName>
    </submittedName>
</protein>
<feature type="signal peptide" evidence="1">
    <location>
        <begin position="1"/>
        <end position="20"/>
    </location>
</feature>
<dbReference type="Proteomes" id="UP000254866">
    <property type="component" value="Unassembled WGS sequence"/>
</dbReference>
<organism evidence="2 3">
    <name type="scientific">Venustampulla echinocandica</name>
    <dbReference type="NCBI Taxonomy" id="2656787"/>
    <lineage>
        <taxon>Eukaryota</taxon>
        <taxon>Fungi</taxon>
        <taxon>Dikarya</taxon>
        <taxon>Ascomycota</taxon>
        <taxon>Pezizomycotina</taxon>
        <taxon>Leotiomycetes</taxon>
        <taxon>Helotiales</taxon>
        <taxon>Pleuroascaceae</taxon>
        <taxon>Venustampulla</taxon>
    </lineage>
</organism>
<comment type="caution">
    <text evidence="2">The sequence shown here is derived from an EMBL/GenBank/DDBJ whole genome shotgun (WGS) entry which is preliminary data.</text>
</comment>
<evidence type="ECO:0000256" key="1">
    <source>
        <dbReference type="SAM" id="SignalP"/>
    </source>
</evidence>
<dbReference type="EMBL" id="NPIC01000001">
    <property type="protein sequence ID" value="RDL41784.1"/>
    <property type="molecule type" value="Genomic_DNA"/>
</dbReference>
<dbReference type="STRING" id="2656787.A0A370U1Y1"/>
<feature type="chain" id="PRO_5017044281" evidence="1">
    <location>
        <begin position="21"/>
        <end position="144"/>
    </location>
</feature>
<dbReference type="GeneID" id="43594612"/>
<accession>A0A370U1Y1</accession>
<dbReference type="OrthoDB" id="3490397at2759"/>
<sequence>MKPTSLLLLPLSLLFTTTLSLPSNTPRAALATGQYFWTVTNYTEGCSPGGCAYSMTLSTHSSTENEPAFSTTCKGTNVATAYQACEDPAIATREVNGFQNVTLAVRHIYDVGEAQYTIRGNITIKVPEAPTTFDVPQLEISAIA</sequence>
<reference evidence="2 3" key="1">
    <citation type="journal article" date="2018" name="IMA Fungus">
        <title>IMA Genome-F 9: Draft genome sequence of Annulohypoxylon stygium, Aspergillus mulundensis, Berkeleyomyces basicola (syn. Thielaviopsis basicola), Ceratocystis smalleyi, two Cercospora beticola strains, Coleophoma cylindrospora, Fusarium fracticaudum, Phialophora cf. hyalina, and Morchella septimelata.</title>
        <authorList>
            <person name="Wingfield B.D."/>
            <person name="Bills G.F."/>
            <person name="Dong Y."/>
            <person name="Huang W."/>
            <person name="Nel W.J."/>
            <person name="Swalarsk-Parry B.S."/>
            <person name="Vaghefi N."/>
            <person name="Wilken P.M."/>
            <person name="An Z."/>
            <person name="de Beer Z.W."/>
            <person name="De Vos L."/>
            <person name="Chen L."/>
            <person name="Duong T.A."/>
            <person name="Gao Y."/>
            <person name="Hammerbacher A."/>
            <person name="Kikkert J.R."/>
            <person name="Li Y."/>
            <person name="Li H."/>
            <person name="Li K."/>
            <person name="Li Q."/>
            <person name="Liu X."/>
            <person name="Ma X."/>
            <person name="Naidoo K."/>
            <person name="Pethybridge S.J."/>
            <person name="Sun J."/>
            <person name="Steenkamp E.T."/>
            <person name="van der Nest M.A."/>
            <person name="van Wyk S."/>
            <person name="Wingfield M.J."/>
            <person name="Xiong C."/>
            <person name="Yue Q."/>
            <person name="Zhang X."/>
        </authorList>
    </citation>
    <scope>NUCLEOTIDE SEQUENCE [LARGE SCALE GENOMIC DNA]</scope>
    <source>
        <strain evidence="2 3">BP 5553</strain>
    </source>
</reference>